<gene>
    <name evidence="8" type="primary">rplE</name>
</gene>
<keyword evidence="2 6" id="KW-0689">Ribosomal protein</keyword>
<evidence type="ECO:0000256" key="4">
    <source>
        <dbReference type="ARBA" id="ARBA00035245"/>
    </source>
</evidence>
<dbReference type="GO" id="GO:0005840">
    <property type="term" value="C:ribosome"/>
    <property type="evidence" value="ECO:0007669"/>
    <property type="project" value="UniProtKB-KW"/>
</dbReference>
<accession>A0A0H4T2Y6</accession>
<sequence>MKTIKEKENKAFELLKSKFGYKNKMAAPHLTKVVINSGTGSALQKDKNRNDLVMDRLAKITGQKGASRAAKKSIAGFGVVVTLRGKKMYGFLDKFLNIALPRTKDFRGIDRKTVDNIGNLTIGIREHTIFPETSDEELKDVFGMAITIVTTAKSKAEALAFFELLGIPFKK</sequence>
<dbReference type="GO" id="GO:0006412">
    <property type="term" value="P:translation"/>
    <property type="evidence" value="ECO:0007669"/>
    <property type="project" value="InterPro"/>
</dbReference>
<feature type="domain" description="Large ribosomal subunit protein uL5 C-terminal" evidence="7">
    <location>
        <begin position="77"/>
        <end position="169"/>
    </location>
</feature>
<reference evidence="8" key="1">
    <citation type="journal article" date="2015" name="ISME J.">
        <title>Aquifer environment selects for microbial species cohorts in sediment and groundwater.</title>
        <authorList>
            <person name="Hug L.A."/>
            <person name="Thomas B.C."/>
            <person name="Brown C.T."/>
            <person name="Frischkorn K.R."/>
            <person name="Williams K.H."/>
            <person name="Tringe S.G."/>
            <person name="Banfield J.F."/>
        </authorList>
    </citation>
    <scope>NUCLEOTIDE SEQUENCE</scope>
</reference>
<dbReference type="PIRSF" id="PIRSF002161">
    <property type="entry name" value="Ribosomal_L5"/>
    <property type="match status" value="1"/>
</dbReference>
<dbReference type="FunFam" id="3.30.1440.10:FF:000001">
    <property type="entry name" value="50S ribosomal protein L5"/>
    <property type="match status" value="1"/>
</dbReference>
<evidence type="ECO:0000256" key="5">
    <source>
        <dbReference type="ARBA" id="ARBA00035461"/>
    </source>
</evidence>
<name>A0A0H4T2Y6_9BACT</name>
<dbReference type="GO" id="GO:0003735">
    <property type="term" value="F:structural constituent of ribosome"/>
    <property type="evidence" value="ECO:0007669"/>
    <property type="project" value="InterPro"/>
</dbReference>
<comment type="similarity">
    <text evidence="1 6">Belongs to the universal ribosomal protein uL5 family.</text>
</comment>
<dbReference type="InterPro" id="IPR022803">
    <property type="entry name" value="Ribosomal_uL5_dom_sf"/>
</dbReference>
<proteinExistence type="inferred from homology"/>
<evidence type="ECO:0000256" key="6">
    <source>
        <dbReference type="RuleBase" id="RU003930"/>
    </source>
</evidence>
<dbReference type="Pfam" id="PF00673">
    <property type="entry name" value="Ribosomal_L5_C"/>
    <property type="match status" value="1"/>
</dbReference>
<dbReference type="EMBL" id="KT006948">
    <property type="protein sequence ID" value="AKQ01050.1"/>
    <property type="molecule type" value="Genomic_DNA"/>
</dbReference>
<organism evidence="8">
    <name type="scientific">uncultured Parcubacteria bacterium Rifle_16ft_4_minimus_13933</name>
    <dbReference type="NCBI Taxonomy" id="1665134"/>
    <lineage>
        <taxon>Bacteria</taxon>
        <taxon>Candidatus Parcubacteria</taxon>
        <taxon>environmental samples</taxon>
    </lineage>
</organism>
<protein>
    <recommendedName>
        <fullName evidence="4">Large ribosomal subunit protein uL5</fullName>
    </recommendedName>
    <alternativeName>
        <fullName evidence="5">50S ribosomal protein L5</fullName>
    </alternativeName>
</protein>
<evidence type="ECO:0000256" key="2">
    <source>
        <dbReference type="ARBA" id="ARBA00022980"/>
    </source>
</evidence>
<evidence type="ECO:0000256" key="1">
    <source>
        <dbReference type="ARBA" id="ARBA00008553"/>
    </source>
</evidence>
<dbReference type="SUPFAM" id="SSF55282">
    <property type="entry name" value="RL5-like"/>
    <property type="match status" value="1"/>
</dbReference>
<dbReference type="InterPro" id="IPR002132">
    <property type="entry name" value="Ribosomal_uL5"/>
</dbReference>
<dbReference type="InterPro" id="IPR031309">
    <property type="entry name" value="Ribosomal_uL5_C"/>
</dbReference>
<dbReference type="AlphaFoldDB" id="A0A0H4T2Y6"/>
<keyword evidence="3 6" id="KW-0687">Ribonucleoprotein</keyword>
<evidence type="ECO:0000259" key="7">
    <source>
        <dbReference type="Pfam" id="PF00673"/>
    </source>
</evidence>
<dbReference type="GO" id="GO:1990904">
    <property type="term" value="C:ribonucleoprotein complex"/>
    <property type="evidence" value="ECO:0007669"/>
    <property type="project" value="UniProtKB-KW"/>
</dbReference>
<evidence type="ECO:0000256" key="3">
    <source>
        <dbReference type="ARBA" id="ARBA00023274"/>
    </source>
</evidence>
<dbReference type="Gene3D" id="3.30.1440.10">
    <property type="match status" value="1"/>
</dbReference>
<dbReference type="PANTHER" id="PTHR11994">
    <property type="entry name" value="60S RIBOSOMAL PROTEIN L11-RELATED"/>
    <property type="match status" value="1"/>
</dbReference>
<evidence type="ECO:0000313" key="8">
    <source>
        <dbReference type="EMBL" id="AKQ01050.1"/>
    </source>
</evidence>